<gene>
    <name evidence="4" type="ORF">K3166_02195</name>
</gene>
<dbReference type="InterPro" id="IPR050706">
    <property type="entry name" value="Cyclic-di-GMP_PDE-like"/>
</dbReference>
<dbReference type="SMART" id="SM01080">
    <property type="entry name" value="CHASE2"/>
    <property type="match status" value="1"/>
</dbReference>
<evidence type="ECO:0000313" key="5">
    <source>
        <dbReference type="Proteomes" id="UP000824280"/>
    </source>
</evidence>
<evidence type="ECO:0000259" key="3">
    <source>
        <dbReference type="PROSITE" id="PS50883"/>
    </source>
</evidence>
<feature type="transmembrane region" description="Helical" evidence="2">
    <location>
        <begin position="285"/>
        <end position="304"/>
    </location>
</feature>
<dbReference type="Gene3D" id="3.30.70.270">
    <property type="match status" value="1"/>
</dbReference>
<dbReference type="RefSeq" id="WP_221423081.1">
    <property type="nucleotide sequence ID" value="NZ_CP081297.1"/>
</dbReference>
<dbReference type="InterPro" id="IPR001633">
    <property type="entry name" value="EAL_dom"/>
</dbReference>
<dbReference type="PROSITE" id="PS50883">
    <property type="entry name" value="EAL"/>
    <property type="match status" value="1"/>
</dbReference>
<evidence type="ECO:0000256" key="1">
    <source>
        <dbReference type="SAM" id="MobiDB-lite"/>
    </source>
</evidence>
<name>A0ABX8ZK30_9SPHN</name>
<dbReference type="SMART" id="SM00052">
    <property type="entry name" value="EAL"/>
    <property type="match status" value="1"/>
</dbReference>
<reference evidence="4 5" key="1">
    <citation type="submission" date="2021-08" db="EMBL/GenBank/DDBJ databases">
        <title>Comparative Genomics Analysis of the Genus Qipengyuania Reveals Extensive Genetic Diversity and Metabolic Versatility, Including the Description of Fifteen Novel Species.</title>
        <authorList>
            <person name="Liu Y."/>
        </authorList>
    </citation>
    <scope>NUCLEOTIDE SEQUENCE [LARGE SCALE GENOMIC DNA]</scope>
    <source>
        <strain evidence="4 5">1XM2-8</strain>
    </source>
</reference>
<organism evidence="4 5">
    <name type="scientific">Qipengyuania psychrotolerans</name>
    <dbReference type="NCBI Taxonomy" id="2867238"/>
    <lineage>
        <taxon>Bacteria</taxon>
        <taxon>Pseudomonadati</taxon>
        <taxon>Pseudomonadota</taxon>
        <taxon>Alphaproteobacteria</taxon>
        <taxon>Sphingomonadales</taxon>
        <taxon>Erythrobacteraceae</taxon>
        <taxon>Qipengyuania</taxon>
    </lineage>
</organism>
<dbReference type="SMART" id="SM00267">
    <property type="entry name" value="GGDEF"/>
    <property type="match status" value="1"/>
</dbReference>
<proteinExistence type="predicted"/>
<protein>
    <submittedName>
        <fullName evidence="4">EAL domain-containing protein</fullName>
    </submittedName>
</protein>
<dbReference type="CDD" id="cd01948">
    <property type="entry name" value="EAL"/>
    <property type="match status" value="1"/>
</dbReference>
<feature type="transmembrane region" description="Helical" evidence="2">
    <location>
        <begin position="311"/>
        <end position="329"/>
    </location>
</feature>
<dbReference type="Proteomes" id="UP000824280">
    <property type="component" value="Chromosome"/>
</dbReference>
<feature type="region of interest" description="Disordered" evidence="1">
    <location>
        <begin position="1"/>
        <end position="20"/>
    </location>
</feature>
<dbReference type="Pfam" id="PF00563">
    <property type="entry name" value="EAL"/>
    <property type="match status" value="1"/>
</dbReference>
<keyword evidence="2" id="KW-1133">Transmembrane helix</keyword>
<evidence type="ECO:0000313" key="4">
    <source>
        <dbReference type="EMBL" id="QZD87543.1"/>
    </source>
</evidence>
<dbReference type="PANTHER" id="PTHR33121">
    <property type="entry name" value="CYCLIC DI-GMP PHOSPHODIESTERASE PDEF"/>
    <property type="match status" value="1"/>
</dbReference>
<dbReference type="EMBL" id="CP081297">
    <property type="protein sequence ID" value="QZD87543.1"/>
    <property type="molecule type" value="Genomic_DNA"/>
</dbReference>
<accession>A0ABX8ZK30</accession>
<feature type="transmembrane region" description="Helical" evidence="2">
    <location>
        <begin position="30"/>
        <end position="49"/>
    </location>
</feature>
<dbReference type="InterPro" id="IPR000160">
    <property type="entry name" value="GGDEF_dom"/>
</dbReference>
<dbReference type="PANTHER" id="PTHR33121:SF70">
    <property type="entry name" value="SIGNALING PROTEIN YKOW"/>
    <property type="match status" value="1"/>
</dbReference>
<keyword evidence="2" id="KW-0812">Transmembrane</keyword>
<dbReference type="InterPro" id="IPR035919">
    <property type="entry name" value="EAL_sf"/>
</dbReference>
<dbReference type="InterPro" id="IPR007890">
    <property type="entry name" value="CHASE2"/>
</dbReference>
<keyword evidence="2" id="KW-0472">Membrane</keyword>
<dbReference type="SUPFAM" id="SSF141868">
    <property type="entry name" value="EAL domain-like"/>
    <property type="match status" value="1"/>
</dbReference>
<keyword evidence="5" id="KW-1185">Reference proteome</keyword>
<sequence length="781" mass="85024">MVEKTALAPAHSAKKSQALRPRSTGMLKRIQHLLWGGAIAFVMLAVMLLEPIDQFSWLLQSRIADKHPSGDIVFVGAGGVENTSRSSEREKLAAALRSMEARGVGKIYLDFVLKEGENSAADQDLAKAIQSLGPRIALVDQIELNIDGSGETYERSDAAFVSTGGRVVSDRTDSWFGYTWQYNLDHYALGNTSFFPASLAGTRTTANSKLIVDYGFHPDLIPTADLDDFAQNKPLDTDISGKTVVIGPGASLTDLSMKVPGRYSAPPSYIAIYAAETLKSGRNGFVGAMPIFLFFMTALAILILSNPSRPVRRAAYLGVVLALPIILYAGAKLGVRVELSYVGVLLITYGILRSRARWRMRLANVDSETGLPKLRLLEQLIAKADIPRGHIIVARLHGFERVLKTLGSAQRAKYVHRLVDRLRAADSELTIYIDGHNLAWETDENRADVLIEHLAGLRAIFAAPIQIGDESVDVGITFGVASLVDAGRDAVAAAAAAAEDTSEAHDPIHFAKVADRHDELWDISLRARIDDAMEAGEIYCVYQPKVDMIAGEMTGVEALVRWHDPDRGFISPMKFIAQCEKAGRMEHLTRYVLQTACNAGRLLHFRGSQLSMAVNISATLLGDMRIVGLVRDTIQATGYDPRYLVLEITETSRIGNLETAAAILNELKSLGLRISIDDFGVGAANFEALYELPFDELKIDRLFVDSISTSAKARAIASSMVAMGAASRITVIAEGAEDEKTLQILNEIGCRYVQGYALARPLSLTNLLTYKVSLAESKTGT</sequence>
<feature type="domain" description="EAL" evidence="3">
    <location>
        <begin position="522"/>
        <end position="775"/>
    </location>
</feature>
<evidence type="ECO:0000256" key="2">
    <source>
        <dbReference type="SAM" id="Phobius"/>
    </source>
</evidence>
<dbReference type="InterPro" id="IPR043128">
    <property type="entry name" value="Rev_trsase/Diguanyl_cyclase"/>
</dbReference>
<dbReference type="Gene3D" id="3.20.20.450">
    <property type="entry name" value="EAL domain"/>
    <property type="match status" value="1"/>
</dbReference>